<evidence type="ECO:0008006" key="3">
    <source>
        <dbReference type="Google" id="ProtNLM"/>
    </source>
</evidence>
<evidence type="ECO:0000313" key="1">
    <source>
        <dbReference type="EMBL" id="MCS5736440.1"/>
    </source>
</evidence>
<sequence>MKRFHVIGISFLLGLVCGLAVGEVKAAEVSPADIVYQCSGGILYQDIHQGQGALVYVKGVGQKAYSILLGEHDFNQAGVGEDNVGGVFTVEWDNEKGADVTTIETKGKLVVVIDGLSEICVQKNEV</sequence>
<evidence type="ECO:0000313" key="2">
    <source>
        <dbReference type="Proteomes" id="UP001165586"/>
    </source>
</evidence>
<keyword evidence="2" id="KW-1185">Reference proteome</keyword>
<accession>A0ABT2H907</accession>
<dbReference type="EMBL" id="JANLCJ010000029">
    <property type="protein sequence ID" value="MCS5736440.1"/>
    <property type="molecule type" value="Genomic_DNA"/>
</dbReference>
<comment type="caution">
    <text evidence="1">The sequence shown here is derived from an EMBL/GenBank/DDBJ whole genome shotgun (WGS) entry which is preliminary data.</text>
</comment>
<gene>
    <name evidence="1" type="ORF">N1032_22145</name>
</gene>
<proteinExistence type="predicted"/>
<name>A0ABT2H907_9MICO</name>
<reference evidence="1" key="1">
    <citation type="submission" date="2022-08" db="EMBL/GenBank/DDBJ databases">
        <authorList>
            <person name="Deng Y."/>
            <person name="Han X.-F."/>
            <person name="Zhang Y.-Q."/>
        </authorList>
    </citation>
    <scope>NUCLEOTIDE SEQUENCE</scope>
    <source>
        <strain evidence="1">CPCC 203386</strain>
    </source>
</reference>
<dbReference type="RefSeq" id="WP_259542380.1">
    <property type="nucleotide sequence ID" value="NZ_JANLCJ010000029.1"/>
</dbReference>
<dbReference type="Proteomes" id="UP001165586">
    <property type="component" value="Unassembled WGS sequence"/>
</dbReference>
<organism evidence="1 2">
    <name type="scientific">Herbiconiux daphne</name>
    <dbReference type="NCBI Taxonomy" id="2970914"/>
    <lineage>
        <taxon>Bacteria</taxon>
        <taxon>Bacillati</taxon>
        <taxon>Actinomycetota</taxon>
        <taxon>Actinomycetes</taxon>
        <taxon>Micrococcales</taxon>
        <taxon>Microbacteriaceae</taxon>
        <taxon>Herbiconiux</taxon>
    </lineage>
</organism>
<protein>
    <recommendedName>
        <fullName evidence="3">C-type lysozyme inhibitor domain-containing protein</fullName>
    </recommendedName>
</protein>